<dbReference type="EMBL" id="CP053697">
    <property type="protein sequence ID" value="QKE64520.1"/>
    <property type="molecule type" value="Genomic_DNA"/>
</dbReference>
<dbReference type="Proteomes" id="UP000501379">
    <property type="component" value="Chromosome"/>
</dbReference>
<keyword evidence="2" id="KW-1185">Reference proteome</keyword>
<gene>
    <name evidence="1" type="ORF">HNE05_14585</name>
</gene>
<dbReference type="InterPro" id="IPR032024">
    <property type="entry name" value="DUF5064"/>
</dbReference>
<proteinExistence type="predicted"/>
<sequence>MFKPGHLHRTTPLNMPHMPKFEIDVFYEVRRDAVEGMLMHFKVTGTIEGREFCEEFDMHRDTAFNFASLITKAVVKHGLSPNSSPIMRGHAEYDAMFKDIREQLGAKPGEPVDFDHLEKDGL</sequence>
<evidence type="ECO:0000313" key="2">
    <source>
        <dbReference type="Proteomes" id="UP000501379"/>
    </source>
</evidence>
<accession>A0A6M8FKM5</accession>
<dbReference type="Gene3D" id="3.30.160.370">
    <property type="entry name" value="Domain of unknown function DUF5064"/>
    <property type="match status" value="1"/>
</dbReference>
<protein>
    <submittedName>
        <fullName evidence="1">DUF5064 family protein</fullName>
    </submittedName>
</protein>
<evidence type="ECO:0000313" key="1">
    <source>
        <dbReference type="EMBL" id="QKE64520.1"/>
    </source>
</evidence>
<name>A0A6M8FKM5_9GAMM</name>
<dbReference type="RefSeq" id="WP_173209508.1">
    <property type="nucleotide sequence ID" value="NZ_CP053697.2"/>
</dbReference>
<reference evidence="1" key="1">
    <citation type="submission" date="2020-07" db="EMBL/GenBank/DDBJ databases">
        <title>Nitrate ammonifying Pseudomonas campi sp. nov. isolated from German agricultural grassland.</title>
        <authorList>
            <person name="Timsy T."/>
            <person name="Ulrich A."/>
            <person name="Spanner T."/>
            <person name="Foesel B."/>
            <person name="Kolb S."/>
            <person name="Horn M.A."/>
            <person name="Behrendt U."/>
        </authorList>
    </citation>
    <scope>NUCLEOTIDE SEQUENCE</scope>
    <source>
        <strain evidence="1">S1-A32-2</strain>
    </source>
</reference>
<dbReference type="Pfam" id="PF16703">
    <property type="entry name" value="DUF5064"/>
    <property type="match status" value="1"/>
</dbReference>
<dbReference type="KEGG" id="pcam:HNE05_14585"/>
<organism evidence="1 2">
    <name type="scientific">Aquipseudomonas campi</name>
    <dbReference type="NCBI Taxonomy" id="2731681"/>
    <lineage>
        <taxon>Bacteria</taxon>
        <taxon>Pseudomonadati</taxon>
        <taxon>Pseudomonadota</taxon>
        <taxon>Gammaproteobacteria</taxon>
        <taxon>Pseudomonadales</taxon>
        <taxon>Pseudomonadaceae</taxon>
        <taxon>Aquipseudomonas</taxon>
    </lineage>
</organism>
<dbReference type="AlphaFoldDB" id="A0A6M8FKM5"/>